<name>A0ABS9HYR5_9GAMM</name>
<feature type="signal peptide" evidence="2">
    <location>
        <begin position="1"/>
        <end position="20"/>
    </location>
</feature>
<dbReference type="Proteomes" id="UP001430796">
    <property type="component" value="Unassembled WGS sequence"/>
</dbReference>
<evidence type="ECO:0000313" key="3">
    <source>
        <dbReference type="EMBL" id="MCF7223691.1"/>
    </source>
</evidence>
<feature type="chain" id="PRO_5046112651" description="Lipoprotein" evidence="2">
    <location>
        <begin position="21"/>
        <end position="79"/>
    </location>
</feature>
<reference evidence="3" key="2">
    <citation type="submission" date="2022-01" db="EMBL/GenBank/DDBJ databases">
        <authorList>
            <person name="Zhou L.Y."/>
        </authorList>
    </citation>
    <scope>NUCLEOTIDE SEQUENCE</scope>
    <source>
        <strain evidence="3">TLK-CK17</strain>
    </source>
</reference>
<keyword evidence="4" id="KW-1185">Reference proteome</keyword>
<dbReference type="RefSeq" id="WP_237056845.1">
    <property type="nucleotide sequence ID" value="NZ_JAKJPO010000019.1"/>
</dbReference>
<dbReference type="EMBL" id="JAKJPO010000019">
    <property type="protein sequence ID" value="MCF7223691.1"/>
    <property type="molecule type" value="Genomic_DNA"/>
</dbReference>
<evidence type="ECO:0000256" key="1">
    <source>
        <dbReference type="SAM" id="MobiDB-lite"/>
    </source>
</evidence>
<proteinExistence type="predicted"/>
<feature type="compositionally biased region" description="Acidic residues" evidence="1">
    <location>
        <begin position="70"/>
        <end position="79"/>
    </location>
</feature>
<evidence type="ECO:0008006" key="5">
    <source>
        <dbReference type="Google" id="ProtNLM"/>
    </source>
</evidence>
<dbReference type="PROSITE" id="PS51257">
    <property type="entry name" value="PROKAR_LIPOPROTEIN"/>
    <property type="match status" value="1"/>
</dbReference>
<keyword evidence="2" id="KW-0732">Signal</keyword>
<sequence length="79" mass="8294">MKPVAIAGLLALLTGGCASVDYYDTNAAVDARPECTGMGHEKTGEPVPAWCEREQGATWSGGADDKMEVDFSDGDEDGR</sequence>
<evidence type="ECO:0000256" key="2">
    <source>
        <dbReference type="SAM" id="SignalP"/>
    </source>
</evidence>
<feature type="region of interest" description="Disordered" evidence="1">
    <location>
        <begin position="57"/>
        <end position="79"/>
    </location>
</feature>
<protein>
    <recommendedName>
        <fullName evidence="5">Lipoprotein</fullName>
    </recommendedName>
</protein>
<accession>A0ABS9HYR5</accession>
<comment type="caution">
    <text evidence="3">The sequence shown here is derived from an EMBL/GenBank/DDBJ whole genome shotgun (WGS) entry which is preliminary data.</text>
</comment>
<organism evidence="3 4">
    <name type="scientific">Marilutibacter chinensis</name>
    <dbReference type="NCBI Taxonomy" id="2912247"/>
    <lineage>
        <taxon>Bacteria</taxon>
        <taxon>Pseudomonadati</taxon>
        <taxon>Pseudomonadota</taxon>
        <taxon>Gammaproteobacteria</taxon>
        <taxon>Lysobacterales</taxon>
        <taxon>Lysobacteraceae</taxon>
        <taxon>Marilutibacter</taxon>
    </lineage>
</organism>
<reference evidence="3" key="1">
    <citation type="submission" date="2022-01" db="EMBL/GenBank/DDBJ databases">
        <title>Lysobacter chinensis sp. nov., a bacterium isolated from cow dung compost.</title>
        <authorList>
            <person name="Liu Y."/>
        </authorList>
    </citation>
    <scope>NUCLEOTIDE SEQUENCE</scope>
    <source>
        <strain evidence="3">TLK-CK17</strain>
    </source>
</reference>
<gene>
    <name evidence="3" type="ORF">L3V18_18170</name>
</gene>
<evidence type="ECO:0000313" key="4">
    <source>
        <dbReference type="Proteomes" id="UP001430796"/>
    </source>
</evidence>